<dbReference type="OrthoDB" id="9814255at2"/>
<accession>F2NC82</accession>
<dbReference type="Gene3D" id="3.90.550.10">
    <property type="entry name" value="Spore Coat Polysaccharide Biosynthesis Protein SpsA, Chain A"/>
    <property type="match status" value="1"/>
</dbReference>
<dbReference type="eggNOG" id="COG1215">
    <property type="taxonomic scope" value="Bacteria"/>
</dbReference>
<keyword evidence="5 10" id="KW-0808">Transferase</keyword>
<reference evidence="11" key="2">
    <citation type="submission" date="2011-03" db="EMBL/GenBank/DDBJ databases">
        <title>The complete genome of Desulfobacca acetoxidans DSM 11109.</title>
        <authorList>
            <consortium name="US DOE Joint Genome Institute (JGI-PGF)"/>
            <person name="Lucas S."/>
            <person name="Copeland A."/>
            <person name="Lapidus A."/>
            <person name="Bruce D."/>
            <person name="Goodwin L."/>
            <person name="Pitluck S."/>
            <person name="Peters L."/>
            <person name="Kyrpides N."/>
            <person name="Mavromatis K."/>
            <person name="Ivanova N."/>
            <person name="Ovchinnikova G."/>
            <person name="Teshima H."/>
            <person name="Detter J.C."/>
            <person name="Han C."/>
            <person name="Land M."/>
            <person name="Hauser L."/>
            <person name="Markowitz V."/>
            <person name="Cheng J.-F."/>
            <person name="Hugenholtz P."/>
            <person name="Woyke T."/>
            <person name="Wu D."/>
            <person name="Spring S."/>
            <person name="Schueler E."/>
            <person name="Brambilla E."/>
            <person name="Klenk H.-P."/>
            <person name="Eisen J.A."/>
        </authorList>
    </citation>
    <scope>NUCLEOTIDE SEQUENCE [LARGE SCALE GENOMIC DNA]</scope>
    <source>
        <strain evidence="11">ATCC 700848 / DSM 11109 / ASRB2</strain>
    </source>
</reference>
<dbReference type="NCBIfam" id="TIGR03472">
    <property type="entry name" value="HpnI"/>
    <property type="match status" value="1"/>
</dbReference>
<gene>
    <name evidence="10" type="ordered locus">Desac_1010</name>
</gene>
<dbReference type="AlphaFoldDB" id="F2NC82"/>
<evidence type="ECO:0000256" key="8">
    <source>
        <dbReference type="ARBA" id="ARBA00023136"/>
    </source>
</evidence>
<evidence type="ECO:0000256" key="3">
    <source>
        <dbReference type="ARBA" id="ARBA00004991"/>
    </source>
</evidence>
<dbReference type="RefSeq" id="WP_013705990.1">
    <property type="nucleotide sequence ID" value="NC_015388.1"/>
</dbReference>
<evidence type="ECO:0000313" key="10">
    <source>
        <dbReference type="EMBL" id="AEB08877.1"/>
    </source>
</evidence>
<dbReference type="CDD" id="cd02520">
    <property type="entry name" value="Glucosylceramide_synthase"/>
    <property type="match status" value="1"/>
</dbReference>
<dbReference type="GO" id="GO:0016020">
    <property type="term" value="C:membrane"/>
    <property type="evidence" value="ECO:0007669"/>
    <property type="project" value="UniProtKB-SubCell"/>
</dbReference>
<dbReference type="EMBL" id="CP002629">
    <property type="protein sequence ID" value="AEB08877.1"/>
    <property type="molecule type" value="Genomic_DNA"/>
</dbReference>
<sequence>MNLIAALFASLCLCALVYQFSAIIALICFRRRPLPSCQSGVWPGISLLKPVRGLEQDSYDCLASFIRQDYPARQILFGVADPTDPILPLLRDLQATFGEVDIRVVICPQELGMNPKVSTLRQLLPLAVYDYILISDSDVRVRPDALRVLAGALQDPKAGLATCLYRPGPVDTNGAALEAMTISTDFIPSVAMAYYVEDIRFALGAVMALSQETLERIGGFEGIADHLADDYQLGLRVSEAGLQVQLLPYVVETNNRRETVMGYLAHQLRWARTYRVCRPKSYLAYGITLAFPWGVLAWSASAFAPWAGCLALGCLLVRFWAGLVAHYYCLASPLPWRYWLLFPIKEICAFALWVLSFLGNEISWRGQRYRVAPDGRLKKVKES</sequence>
<feature type="transmembrane region" description="Helical" evidence="9">
    <location>
        <begin position="282"/>
        <end position="300"/>
    </location>
</feature>
<comment type="pathway">
    <text evidence="2">Lipid metabolism; sphingolipid metabolism.</text>
</comment>
<dbReference type="Pfam" id="PF13506">
    <property type="entry name" value="Glyco_transf_21"/>
    <property type="match status" value="1"/>
</dbReference>
<evidence type="ECO:0000256" key="2">
    <source>
        <dbReference type="ARBA" id="ARBA00004760"/>
    </source>
</evidence>
<comment type="subcellular location">
    <subcellularLocation>
        <location evidence="1">Membrane</location>
        <topology evidence="1">Multi-pass membrane protein</topology>
    </subcellularLocation>
</comment>
<comment type="pathway">
    <text evidence="3">Sphingolipid metabolism.</text>
</comment>
<evidence type="ECO:0000256" key="9">
    <source>
        <dbReference type="SAM" id="Phobius"/>
    </source>
</evidence>
<protein>
    <submittedName>
        <fullName evidence="10">Hopanoid biosynthesis associated glycosyl transferase protein HpnI</fullName>
    </submittedName>
</protein>
<dbReference type="InterPro" id="IPR025993">
    <property type="entry name" value="Ceramide_glucosylTrfase"/>
</dbReference>
<keyword evidence="6 9" id="KW-0812">Transmembrane</keyword>
<evidence type="ECO:0000313" key="11">
    <source>
        <dbReference type="Proteomes" id="UP000000483"/>
    </source>
</evidence>
<dbReference type="GO" id="GO:0006679">
    <property type="term" value="P:glucosylceramide biosynthetic process"/>
    <property type="evidence" value="ECO:0007669"/>
    <property type="project" value="TreeGrafter"/>
</dbReference>
<dbReference type="STRING" id="880072.Desac_1010"/>
<proteinExistence type="predicted"/>
<evidence type="ECO:0000256" key="1">
    <source>
        <dbReference type="ARBA" id="ARBA00004141"/>
    </source>
</evidence>
<evidence type="ECO:0000256" key="7">
    <source>
        <dbReference type="ARBA" id="ARBA00022989"/>
    </source>
</evidence>
<keyword evidence="4" id="KW-0328">Glycosyltransferase</keyword>
<dbReference type="GO" id="GO:0008120">
    <property type="term" value="F:ceramide glucosyltransferase activity"/>
    <property type="evidence" value="ECO:0007669"/>
    <property type="project" value="TreeGrafter"/>
</dbReference>
<dbReference type="PANTHER" id="PTHR12726">
    <property type="entry name" value="CERAMIDE GLUCOSYLTRANSFERASE"/>
    <property type="match status" value="1"/>
</dbReference>
<dbReference type="Proteomes" id="UP000000483">
    <property type="component" value="Chromosome"/>
</dbReference>
<dbReference type="PANTHER" id="PTHR12726:SF0">
    <property type="entry name" value="CERAMIDE GLUCOSYLTRANSFERASE"/>
    <property type="match status" value="1"/>
</dbReference>
<dbReference type="KEGG" id="dao:Desac_1010"/>
<organism evidence="10 11">
    <name type="scientific">Desulfobacca acetoxidans (strain ATCC 700848 / DSM 11109 / ASRB2)</name>
    <dbReference type="NCBI Taxonomy" id="880072"/>
    <lineage>
        <taxon>Bacteria</taxon>
        <taxon>Pseudomonadati</taxon>
        <taxon>Thermodesulfobacteriota</taxon>
        <taxon>Desulfobaccia</taxon>
        <taxon>Desulfobaccales</taxon>
        <taxon>Desulfobaccaceae</taxon>
        <taxon>Desulfobacca</taxon>
    </lineage>
</organism>
<dbReference type="InterPro" id="IPR029044">
    <property type="entry name" value="Nucleotide-diphossugar_trans"/>
</dbReference>
<dbReference type="HOGENOM" id="CLU_030898_2_0_7"/>
<evidence type="ECO:0000256" key="4">
    <source>
        <dbReference type="ARBA" id="ARBA00022676"/>
    </source>
</evidence>
<keyword evidence="7 9" id="KW-1133">Transmembrane helix</keyword>
<dbReference type="SUPFAM" id="SSF53448">
    <property type="entry name" value="Nucleotide-diphospho-sugar transferases"/>
    <property type="match status" value="1"/>
</dbReference>
<keyword evidence="11" id="KW-1185">Reference proteome</keyword>
<evidence type="ECO:0000256" key="6">
    <source>
        <dbReference type="ARBA" id="ARBA00022692"/>
    </source>
</evidence>
<reference evidence="10 11" key="1">
    <citation type="journal article" date="2011" name="Stand. Genomic Sci.">
        <title>Complete genome sequence of the acetate-degrading sulfate reducer Desulfobacca acetoxidans type strain (ASRB2).</title>
        <authorList>
            <person name="Goker M."/>
            <person name="Teshima H."/>
            <person name="Lapidus A."/>
            <person name="Nolan M."/>
            <person name="Lucas S."/>
            <person name="Hammon N."/>
            <person name="Deshpande S."/>
            <person name="Cheng J.F."/>
            <person name="Tapia R."/>
            <person name="Han C."/>
            <person name="Goodwin L."/>
            <person name="Pitluck S."/>
            <person name="Huntemann M."/>
            <person name="Liolios K."/>
            <person name="Ivanova N."/>
            <person name="Pagani I."/>
            <person name="Mavromatis K."/>
            <person name="Ovchinikova G."/>
            <person name="Pati A."/>
            <person name="Chen A."/>
            <person name="Palaniappan K."/>
            <person name="Land M."/>
            <person name="Hauser L."/>
            <person name="Brambilla E.M."/>
            <person name="Rohde M."/>
            <person name="Spring S."/>
            <person name="Detter J.C."/>
            <person name="Woyke T."/>
            <person name="Bristow J."/>
            <person name="Eisen J.A."/>
            <person name="Markowitz V."/>
            <person name="Hugenholtz P."/>
            <person name="Kyrpides N.C."/>
            <person name="Klenk H.P."/>
        </authorList>
    </citation>
    <scope>NUCLEOTIDE SEQUENCE [LARGE SCALE GENOMIC DNA]</scope>
    <source>
        <strain evidence="11">ATCC 700848 / DSM 11109 / ASRB2</strain>
    </source>
</reference>
<evidence type="ECO:0000256" key="5">
    <source>
        <dbReference type="ARBA" id="ARBA00022679"/>
    </source>
</evidence>
<keyword evidence="8 9" id="KW-0472">Membrane</keyword>
<dbReference type="InterPro" id="IPR017835">
    <property type="entry name" value="Hopen-assoc_HpnI"/>
</dbReference>
<name>F2NC82_DESAR</name>